<feature type="transmembrane region" description="Helical" evidence="1">
    <location>
        <begin position="16"/>
        <end position="31"/>
    </location>
</feature>
<keyword evidence="2" id="KW-0436">Ligase</keyword>
<keyword evidence="1" id="KW-1133">Transmembrane helix</keyword>
<evidence type="ECO:0000313" key="2">
    <source>
        <dbReference type="EMBL" id="VEA42659.1"/>
    </source>
</evidence>
<keyword evidence="1" id="KW-0812">Transmembrane</keyword>
<gene>
    <name evidence="2" type="ORF">NCTC8272_04543</name>
</gene>
<feature type="transmembrane region" description="Helical" evidence="1">
    <location>
        <begin position="66"/>
        <end position="85"/>
    </location>
</feature>
<organism evidence="2 3">
    <name type="scientific">Salmonella enterica I</name>
    <dbReference type="NCBI Taxonomy" id="59201"/>
    <lineage>
        <taxon>Bacteria</taxon>
        <taxon>Pseudomonadati</taxon>
        <taxon>Pseudomonadota</taxon>
        <taxon>Gammaproteobacteria</taxon>
        <taxon>Enterobacterales</taxon>
        <taxon>Enterobacteriaceae</taxon>
        <taxon>Salmonella</taxon>
    </lineage>
</organism>
<name>A0A3S4FVV9_SALET</name>
<dbReference type="GO" id="GO:0016874">
    <property type="term" value="F:ligase activity"/>
    <property type="evidence" value="ECO:0007669"/>
    <property type="project" value="UniProtKB-KW"/>
</dbReference>
<keyword evidence="1" id="KW-0472">Membrane</keyword>
<accession>A0A3S4FVV9</accession>
<sequence>MLTTSLTLNKEKWKPIWNKALVFLFVATYFLDGITRYKHLIIILMVITAIYQVSRSAKSFSPLFKNSVFYSVAVLSLILVYSILISPDMKESFNEFENTVLEGFLLYTLLIPYY</sequence>
<dbReference type="Proteomes" id="UP000277214">
    <property type="component" value="Chromosome 1"/>
</dbReference>
<reference evidence="2 3" key="1">
    <citation type="submission" date="2018-12" db="EMBL/GenBank/DDBJ databases">
        <authorList>
            <consortium name="Pathogen Informatics"/>
        </authorList>
    </citation>
    <scope>NUCLEOTIDE SEQUENCE [LARGE SCALE GENOMIC DNA]</scope>
    <source>
        <strain evidence="2 3">NCTC8272</strain>
    </source>
</reference>
<evidence type="ECO:0000256" key="1">
    <source>
        <dbReference type="SAM" id="Phobius"/>
    </source>
</evidence>
<dbReference type="AlphaFoldDB" id="A0A3S4FVV9"/>
<protein>
    <submittedName>
        <fullName evidence="2">Oligosaccharide repeat unit polymerase Wzy, O-antigen ligase</fullName>
    </submittedName>
</protein>
<evidence type="ECO:0000313" key="3">
    <source>
        <dbReference type="Proteomes" id="UP000277214"/>
    </source>
</evidence>
<proteinExistence type="predicted"/>
<dbReference type="EMBL" id="LR134149">
    <property type="protein sequence ID" value="VEA42659.1"/>
    <property type="molecule type" value="Genomic_DNA"/>
</dbReference>